<dbReference type="Pfam" id="PF13683">
    <property type="entry name" value="rve_3"/>
    <property type="match status" value="1"/>
</dbReference>
<reference evidence="2" key="1">
    <citation type="journal article" date="2011" name="PLoS ONE">
        <title>Ralstonia syzygii, the Blood Disease Bacterium and some Asian R. solanacearum strains form a single genomic species despite divergent lifestyles.</title>
        <authorList>
            <person name="Remenant B."/>
            <person name="de Cambiaire J.C."/>
            <person name="Cellier G."/>
            <person name="Jacobs J.M."/>
            <person name="Mangenot S."/>
            <person name="Barbe V."/>
            <person name="Lajus A."/>
            <person name="Vallenet D."/>
            <person name="Medigue C."/>
            <person name="Fegan M."/>
            <person name="Allen C."/>
            <person name="Prior P."/>
        </authorList>
    </citation>
    <scope>NUCLEOTIDE SEQUENCE</scope>
    <source>
        <strain evidence="2">R24</strain>
    </source>
</reference>
<dbReference type="SUPFAM" id="SSF53098">
    <property type="entry name" value="Ribonuclease H-like"/>
    <property type="match status" value="1"/>
</dbReference>
<dbReference type="EMBL" id="FR854086">
    <property type="protein sequence ID" value="CCA85266.1"/>
    <property type="molecule type" value="Genomic_DNA"/>
</dbReference>
<organism evidence="2">
    <name type="scientific">Ralstonia syzygii R24</name>
    <dbReference type="NCBI Taxonomy" id="907261"/>
    <lineage>
        <taxon>Bacteria</taxon>
        <taxon>Pseudomonadati</taxon>
        <taxon>Pseudomonadota</taxon>
        <taxon>Betaproteobacteria</taxon>
        <taxon>Burkholderiales</taxon>
        <taxon>Burkholderiaceae</taxon>
        <taxon>Ralstonia</taxon>
        <taxon>Ralstonia solanacearum species complex</taxon>
    </lineage>
</organism>
<reference evidence="2" key="2">
    <citation type="submission" date="2011-04" db="EMBL/GenBank/DDBJ databases">
        <authorList>
            <person name="Genoscope - CEA"/>
        </authorList>
    </citation>
    <scope>NUCLEOTIDE SEQUENCE</scope>
    <source>
        <strain evidence="2">R24</strain>
    </source>
</reference>
<sequence>MAWLMEHHSWSERRACTAIGLSRSTARYQRRPDRDEEVIALLAELVERFPERGFGKLFQLIRRRGRVWNHKRVWRVYCLMRLNRRRCGKKRIPNRSPQPLVAGEQINRGWSIDFMSDALWDGRRFRTFNVIDDFSREALAIEVDLNLPAARVIRTLERIAAWRGYPDKLRLDNGPEFIALALAEWAESRGITLDFIEPGRPMQNGFIERFNGSYRRGVLDMHVFRTLSEVREHTERWLADYNQEMPHDSLGGLTPAQFRIHNDPQTSNLAWH</sequence>
<evidence type="ECO:0000313" key="2">
    <source>
        <dbReference type="EMBL" id="CCA85266.1"/>
    </source>
</evidence>
<gene>
    <name evidence="2" type="ORF">RALSY_11275</name>
    <name evidence="3" type="ORF">RALSY_30498</name>
</gene>
<accession>G2ZY72</accession>
<dbReference type="InterPro" id="IPR012337">
    <property type="entry name" value="RNaseH-like_sf"/>
</dbReference>
<name>G2ZY72_9RALS</name>
<dbReference type="NCBIfam" id="NF033516">
    <property type="entry name" value="transpos_IS3"/>
    <property type="match status" value="1"/>
</dbReference>
<evidence type="ECO:0000313" key="3">
    <source>
        <dbReference type="EMBL" id="CCA88745.1"/>
    </source>
</evidence>
<dbReference type="InterPro" id="IPR001584">
    <property type="entry name" value="Integrase_cat-core"/>
</dbReference>
<dbReference type="PROSITE" id="PS50994">
    <property type="entry name" value="INTEGRASE"/>
    <property type="match status" value="1"/>
</dbReference>
<protein>
    <submittedName>
        <fullName evidence="2">Integrase, catalytic region</fullName>
    </submittedName>
    <submittedName>
        <fullName evidence="3">Transposase</fullName>
    </submittedName>
</protein>
<evidence type="ECO:0000259" key="1">
    <source>
        <dbReference type="PROSITE" id="PS50994"/>
    </source>
</evidence>
<dbReference type="GO" id="GO:0015074">
    <property type="term" value="P:DNA integration"/>
    <property type="evidence" value="ECO:0007669"/>
    <property type="project" value="InterPro"/>
</dbReference>
<dbReference type="AlphaFoldDB" id="G2ZY72"/>
<dbReference type="PANTHER" id="PTHR47515">
    <property type="entry name" value="LOW CALCIUM RESPONSE LOCUS PROTEIN T"/>
    <property type="match status" value="1"/>
</dbReference>
<feature type="domain" description="Integrase catalytic" evidence="1">
    <location>
        <begin position="95"/>
        <end position="263"/>
    </location>
</feature>
<dbReference type="EMBL" id="FR854088">
    <property type="protein sequence ID" value="CCA88745.1"/>
    <property type="molecule type" value="Genomic_DNA"/>
</dbReference>
<dbReference type="GO" id="GO:0003676">
    <property type="term" value="F:nucleic acid binding"/>
    <property type="evidence" value="ECO:0007669"/>
    <property type="project" value="InterPro"/>
</dbReference>
<dbReference type="PANTHER" id="PTHR47515:SF2">
    <property type="entry name" value="INTEGRASE CORE DOMAIN PROTEIN"/>
    <property type="match status" value="1"/>
</dbReference>
<proteinExistence type="predicted"/>
<dbReference type="InterPro" id="IPR048020">
    <property type="entry name" value="Transpos_IS3"/>
</dbReference>
<dbReference type="InterPro" id="IPR036397">
    <property type="entry name" value="RNaseH_sf"/>
</dbReference>
<dbReference type="Gene3D" id="3.30.420.10">
    <property type="entry name" value="Ribonuclease H-like superfamily/Ribonuclease H"/>
    <property type="match status" value="1"/>
</dbReference>